<name>A0ABN2LJ59_9ACTN</name>
<proteinExistence type="predicted"/>
<accession>A0ABN2LJ59</accession>
<organism evidence="1 2">
    <name type="scientific">Luedemannella flava</name>
    <dbReference type="NCBI Taxonomy" id="349316"/>
    <lineage>
        <taxon>Bacteria</taxon>
        <taxon>Bacillati</taxon>
        <taxon>Actinomycetota</taxon>
        <taxon>Actinomycetes</taxon>
        <taxon>Micromonosporales</taxon>
        <taxon>Micromonosporaceae</taxon>
        <taxon>Luedemannella</taxon>
    </lineage>
</organism>
<dbReference type="EMBL" id="BAAALT010000022">
    <property type="protein sequence ID" value="GAA1790385.1"/>
    <property type="molecule type" value="Genomic_DNA"/>
</dbReference>
<comment type="caution">
    <text evidence="1">The sequence shown here is derived from an EMBL/GenBank/DDBJ whole genome shotgun (WGS) entry which is preliminary data.</text>
</comment>
<gene>
    <name evidence="1" type="ORF">GCM10009682_10560</name>
</gene>
<evidence type="ECO:0000313" key="2">
    <source>
        <dbReference type="Proteomes" id="UP001500218"/>
    </source>
</evidence>
<dbReference type="Gene3D" id="3.40.50.1010">
    <property type="entry name" value="5'-nuclease"/>
    <property type="match status" value="1"/>
</dbReference>
<protein>
    <recommendedName>
        <fullName evidence="3">NYN domain-containing protein</fullName>
    </recommendedName>
</protein>
<sequence length="262" mass="27903">MCAGFRLNGLVTAPLAARRVGVYIDGFNLYYGGRGLVGGRGQPGWRWLDLRRLAATIIAQHSGWSDACVVRVVYCTAKIDGAGNPDGARDQNIYLRALRAAGSVDEIALGHYVNRVAYAPLAVRGPQGRPVLASPAWPVMVQDAAGQRSADARFLVSVAKREEKGSDVNVAAHLLLDLLRHQRIDAAVVISNDSDLAFPIAQARELVSVGLINPSAGYFAGALNGDPNLGPGGHWWYRLTTADLVSAQLPKQVGAMTAPVGW</sequence>
<keyword evidence="2" id="KW-1185">Reference proteome</keyword>
<evidence type="ECO:0000313" key="1">
    <source>
        <dbReference type="EMBL" id="GAA1790385.1"/>
    </source>
</evidence>
<dbReference type="Proteomes" id="UP001500218">
    <property type="component" value="Unassembled WGS sequence"/>
</dbReference>
<evidence type="ECO:0008006" key="3">
    <source>
        <dbReference type="Google" id="ProtNLM"/>
    </source>
</evidence>
<reference evidence="1 2" key="1">
    <citation type="journal article" date="2019" name="Int. J. Syst. Evol. Microbiol.">
        <title>The Global Catalogue of Microorganisms (GCM) 10K type strain sequencing project: providing services to taxonomists for standard genome sequencing and annotation.</title>
        <authorList>
            <consortium name="The Broad Institute Genomics Platform"/>
            <consortium name="The Broad Institute Genome Sequencing Center for Infectious Disease"/>
            <person name="Wu L."/>
            <person name="Ma J."/>
        </authorList>
    </citation>
    <scope>NUCLEOTIDE SEQUENCE [LARGE SCALE GENOMIC DNA]</scope>
    <source>
        <strain evidence="1 2">JCM 13250</strain>
    </source>
</reference>